<gene>
    <name evidence="2" type="ORF">CN958_10705</name>
</gene>
<organism evidence="2 3">
    <name type="scientific">Bacillus cereus</name>
    <dbReference type="NCBI Taxonomy" id="1396"/>
    <lineage>
        <taxon>Bacteria</taxon>
        <taxon>Bacillati</taxon>
        <taxon>Bacillota</taxon>
        <taxon>Bacilli</taxon>
        <taxon>Bacillales</taxon>
        <taxon>Bacillaceae</taxon>
        <taxon>Bacillus</taxon>
        <taxon>Bacillus cereus group</taxon>
    </lineage>
</organism>
<feature type="region of interest" description="Disordered" evidence="1">
    <location>
        <begin position="144"/>
        <end position="168"/>
    </location>
</feature>
<dbReference type="RefSeq" id="WP_098776842.1">
    <property type="nucleotide sequence ID" value="NZ_NUHO01000036.1"/>
</dbReference>
<sequence>MGFSLDFNDVYGNGSIADGEYEVVINQCNEDASPGGAEFINVDLIIRNDVNQPYKSFRIFHKIWKAKATGKYNMKSLNTIGKACKLEKDKTYASFEALLQDFVLKTVRVTVENEKSDYDGKTYPNVKGWDVSKVAGPLQHQFKKKSDAQTFSEMKQSGVPIKDQDLPF</sequence>
<dbReference type="EMBL" id="NUHO01000036">
    <property type="protein sequence ID" value="PGM94526.1"/>
    <property type="molecule type" value="Genomic_DNA"/>
</dbReference>
<comment type="caution">
    <text evidence="2">The sequence shown here is derived from an EMBL/GenBank/DDBJ whole genome shotgun (WGS) entry which is preliminary data.</text>
</comment>
<protein>
    <recommendedName>
        <fullName evidence="4">DUF669 domain-containing protein</fullName>
    </recommendedName>
</protein>
<evidence type="ECO:0000313" key="2">
    <source>
        <dbReference type="EMBL" id="PGM94526.1"/>
    </source>
</evidence>
<evidence type="ECO:0000256" key="1">
    <source>
        <dbReference type="SAM" id="MobiDB-lite"/>
    </source>
</evidence>
<dbReference type="AlphaFoldDB" id="A0A2B9E442"/>
<accession>A0A2B9E442</accession>
<evidence type="ECO:0008006" key="4">
    <source>
        <dbReference type="Google" id="ProtNLM"/>
    </source>
</evidence>
<reference evidence="2 3" key="1">
    <citation type="submission" date="2017-09" db="EMBL/GenBank/DDBJ databases">
        <title>Large-scale bioinformatics analysis of Bacillus genomes uncovers conserved roles of natural products in bacterial physiology.</title>
        <authorList>
            <consortium name="Agbiome Team Llc"/>
            <person name="Bleich R.M."/>
            <person name="Grubbs K.J."/>
            <person name="Santa Maria K.C."/>
            <person name="Allen S.E."/>
            <person name="Farag S."/>
            <person name="Shank E.A."/>
            <person name="Bowers A."/>
        </authorList>
    </citation>
    <scope>NUCLEOTIDE SEQUENCE [LARGE SCALE GENOMIC DNA]</scope>
    <source>
        <strain evidence="2 3">AFS053130</strain>
    </source>
</reference>
<evidence type="ECO:0000313" key="3">
    <source>
        <dbReference type="Proteomes" id="UP000222054"/>
    </source>
</evidence>
<proteinExistence type="predicted"/>
<dbReference type="Proteomes" id="UP000222054">
    <property type="component" value="Unassembled WGS sequence"/>
</dbReference>
<dbReference type="InterPro" id="IPR007731">
    <property type="entry name" value="DUF669"/>
</dbReference>
<name>A0A2B9E442_BACCE</name>
<dbReference type="Pfam" id="PF05037">
    <property type="entry name" value="DUF669"/>
    <property type="match status" value="1"/>
</dbReference>